<accession>A0ABQ9DYQ9</accession>
<comment type="caution">
    <text evidence="1">The sequence shown here is derived from an EMBL/GenBank/DDBJ whole genome shotgun (WGS) entry which is preliminary data.</text>
</comment>
<gene>
    <name evidence="1" type="ORF">KUTeg_024934</name>
</gene>
<name>A0ABQ9DYQ9_TEGGR</name>
<dbReference type="Proteomes" id="UP001217089">
    <property type="component" value="Unassembled WGS sequence"/>
</dbReference>
<organism evidence="1 2">
    <name type="scientific">Tegillarca granosa</name>
    <name type="common">Malaysian cockle</name>
    <name type="synonym">Anadara granosa</name>
    <dbReference type="NCBI Taxonomy" id="220873"/>
    <lineage>
        <taxon>Eukaryota</taxon>
        <taxon>Metazoa</taxon>
        <taxon>Spiralia</taxon>
        <taxon>Lophotrochozoa</taxon>
        <taxon>Mollusca</taxon>
        <taxon>Bivalvia</taxon>
        <taxon>Autobranchia</taxon>
        <taxon>Pteriomorphia</taxon>
        <taxon>Arcoida</taxon>
        <taxon>Arcoidea</taxon>
        <taxon>Arcidae</taxon>
        <taxon>Tegillarca</taxon>
    </lineage>
</organism>
<evidence type="ECO:0000313" key="2">
    <source>
        <dbReference type="Proteomes" id="UP001217089"/>
    </source>
</evidence>
<proteinExistence type="predicted"/>
<keyword evidence="2" id="KW-1185">Reference proteome</keyword>
<evidence type="ECO:0000313" key="1">
    <source>
        <dbReference type="EMBL" id="KAJ8298403.1"/>
    </source>
</evidence>
<sequence>MDTHNHTLTGWQVNQMDTLCIQQRNKIVLRCLLHITIRGRTNHVAKATGVFLVYQISYG</sequence>
<reference evidence="1 2" key="1">
    <citation type="submission" date="2022-12" db="EMBL/GenBank/DDBJ databases">
        <title>Chromosome-level genome of Tegillarca granosa.</title>
        <authorList>
            <person name="Kim J."/>
        </authorList>
    </citation>
    <scope>NUCLEOTIDE SEQUENCE [LARGE SCALE GENOMIC DNA]</scope>
    <source>
        <strain evidence="1">Teg-2019</strain>
        <tissue evidence="1">Adductor muscle</tissue>
    </source>
</reference>
<protein>
    <submittedName>
        <fullName evidence="1">Uncharacterized protein</fullName>
    </submittedName>
</protein>
<dbReference type="EMBL" id="JARBDR010000923">
    <property type="protein sequence ID" value="KAJ8298403.1"/>
    <property type="molecule type" value="Genomic_DNA"/>
</dbReference>